<evidence type="ECO:0008006" key="3">
    <source>
        <dbReference type="Google" id="ProtNLM"/>
    </source>
</evidence>
<protein>
    <recommendedName>
        <fullName evidence="3">SLH domain-containing protein</fullName>
    </recommendedName>
</protein>
<gene>
    <name evidence="1" type="ORF">LQV63_27580</name>
</gene>
<organism evidence="1 2">
    <name type="scientific">Paenibacillus profundus</name>
    <dbReference type="NCBI Taxonomy" id="1173085"/>
    <lineage>
        <taxon>Bacteria</taxon>
        <taxon>Bacillati</taxon>
        <taxon>Bacillota</taxon>
        <taxon>Bacilli</taxon>
        <taxon>Bacillales</taxon>
        <taxon>Paenibacillaceae</taxon>
        <taxon>Paenibacillus</taxon>
    </lineage>
</organism>
<sequence>MPMSVMAQEQAAPWYKSGVNALISKGIIAENADVTATVSVGDFVRYSVTDLTYQHGIDPMKAAMGEGWIADGEFVSTDAPIKRGELARILVRALGQEQGEMSLAEYRSARKRSA</sequence>
<proteinExistence type="predicted"/>
<dbReference type="EMBL" id="JAJNBZ010000039">
    <property type="protein sequence ID" value="MCE5173029.1"/>
    <property type="molecule type" value="Genomic_DNA"/>
</dbReference>
<comment type="caution">
    <text evidence="1">The sequence shown here is derived from an EMBL/GenBank/DDBJ whole genome shotgun (WGS) entry which is preliminary data.</text>
</comment>
<dbReference type="RefSeq" id="WP_233699049.1">
    <property type="nucleotide sequence ID" value="NZ_JAJNBZ010000039.1"/>
</dbReference>
<reference evidence="1 2" key="1">
    <citation type="submission" date="2021-11" db="EMBL/GenBank/DDBJ databases">
        <title>Draft genome sequence of Paenibacillus profundus YoMME, a new Gram-positive bacteria with exoelectrogenic properties.</title>
        <authorList>
            <person name="Hubenova Y."/>
            <person name="Hubenova E."/>
            <person name="Manasiev Y."/>
            <person name="Peykov S."/>
            <person name="Mitov M."/>
        </authorList>
    </citation>
    <scope>NUCLEOTIDE SEQUENCE [LARGE SCALE GENOMIC DNA]</scope>
    <source>
        <strain evidence="1 2">YoMME</strain>
    </source>
</reference>
<evidence type="ECO:0000313" key="1">
    <source>
        <dbReference type="EMBL" id="MCE5173029.1"/>
    </source>
</evidence>
<accession>A0ABS8YPZ5</accession>
<dbReference type="Proteomes" id="UP001199916">
    <property type="component" value="Unassembled WGS sequence"/>
</dbReference>
<name>A0ABS8YPZ5_9BACL</name>
<evidence type="ECO:0000313" key="2">
    <source>
        <dbReference type="Proteomes" id="UP001199916"/>
    </source>
</evidence>
<keyword evidence="2" id="KW-1185">Reference proteome</keyword>